<dbReference type="Pfam" id="PF00106">
    <property type="entry name" value="adh_short"/>
    <property type="match status" value="1"/>
</dbReference>
<organism evidence="1 2">
    <name type="scientific">Paenibacillus thalictri</name>
    <dbReference type="NCBI Taxonomy" id="2527873"/>
    <lineage>
        <taxon>Bacteria</taxon>
        <taxon>Bacillati</taxon>
        <taxon>Bacillota</taxon>
        <taxon>Bacilli</taxon>
        <taxon>Bacillales</taxon>
        <taxon>Paenibacillaceae</taxon>
        <taxon>Paenibacillus</taxon>
    </lineage>
</organism>
<dbReference type="Gene3D" id="3.40.50.720">
    <property type="entry name" value="NAD(P)-binding Rossmann-like Domain"/>
    <property type="match status" value="1"/>
</dbReference>
<sequence>MSHVSVKPLLVIVGSGPGVSSGITSKFGGNGFRIVLVARNAASLESRVKELHEQHIEAYGVPADASDSNSLKTAFSHIQSVYGTVDVLVYNAANIVPGDPLSLTERQLIDDFKVNTVGALTSAQQVIPEMIERKQGTLFFTGGTLALKPNPKYASLSVGKAALHSLAQSLTATLSPHGIYVGQVLIGGYVQKGSFYDPERIADIFWDLYTTQSQTEVVFEES</sequence>
<dbReference type="PANTHER" id="PTHR43431:SF1">
    <property type="entry name" value="OS08G0476300 PROTEIN"/>
    <property type="match status" value="1"/>
</dbReference>
<gene>
    <name evidence="1" type="ORF">EYB31_02740</name>
</gene>
<dbReference type="PANTHER" id="PTHR43431">
    <property type="entry name" value="OXIDOREDUCTASE, SHORT CHAIN DEHYDROGENASE/REDUCTASE FAMILY (AFU_ORTHOLOGUE AFUA_5G14000)"/>
    <property type="match status" value="1"/>
</dbReference>
<evidence type="ECO:0000313" key="2">
    <source>
        <dbReference type="Proteomes" id="UP000293142"/>
    </source>
</evidence>
<dbReference type="OrthoDB" id="9799818at2"/>
<dbReference type="AlphaFoldDB" id="A0A4Q9DY60"/>
<proteinExistence type="predicted"/>
<keyword evidence="2" id="KW-1185">Reference proteome</keyword>
<name>A0A4Q9DY60_9BACL</name>
<protein>
    <submittedName>
        <fullName evidence="1">SDR family NAD(P)-dependent oxidoreductase</fullName>
    </submittedName>
</protein>
<dbReference type="InterPro" id="IPR002347">
    <property type="entry name" value="SDR_fam"/>
</dbReference>
<comment type="caution">
    <text evidence="1">The sequence shown here is derived from an EMBL/GenBank/DDBJ whole genome shotgun (WGS) entry which is preliminary data.</text>
</comment>
<accession>A0A4Q9DY60</accession>
<dbReference type="SUPFAM" id="SSF51735">
    <property type="entry name" value="NAD(P)-binding Rossmann-fold domains"/>
    <property type="match status" value="1"/>
</dbReference>
<dbReference type="InterPro" id="IPR036291">
    <property type="entry name" value="NAD(P)-bd_dom_sf"/>
</dbReference>
<dbReference type="EMBL" id="SIRE01000003">
    <property type="protein sequence ID" value="TBL81030.1"/>
    <property type="molecule type" value="Genomic_DNA"/>
</dbReference>
<evidence type="ECO:0000313" key="1">
    <source>
        <dbReference type="EMBL" id="TBL81030.1"/>
    </source>
</evidence>
<dbReference type="PRINTS" id="PR00081">
    <property type="entry name" value="GDHRDH"/>
</dbReference>
<dbReference type="Proteomes" id="UP000293142">
    <property type="component" value="Unassembled WGS sequence"/>
</dbReference>
<reference evidence="1 2" key="1">
    <citation type="submission" date="2019-02" db="EMBL/GenBank/DDBJ databases">
        <title>Paenibacillus sp. nov., isolated from surface-sterilized tissue of Thalictrum simplex L.</title>
        <authorList>
            <person name="Tuo L."/>
        </authorList>
    </citation>
    <scope>NUCLEOTIDE SEQUENCE [LARGE SCALE GENOMIC DNA]</scope>
    <source>
        <strain evidence="1 2">N2SHLJ1</strain>
    </source>
</reference>